<feature type="region of interest" description="Disordered" evidence="2">
    <location>
        <begin position="660"/>
        <end position="721"/>
    </location>
</feature>
<protein>
    <recommendedName>
        <fullName evidence="3">PFU domain-containing protein</fullName>
    </recommendedName>
</protein>
<keyword evidence="1" id="KW-0175">Coiled coil</keyword>
<sequence length="871" mass="93917">MAAVAAHGDEAALAAAGSIGSPLDSVAEEAALILVTTVDIGDGETDCIEVRQGDDPLELARAFVAKHTLPEGIVEALAQHLCDNLEEAAESARNSAGGADQGGEAYLDDVTDSEYGSHFDGRSMARTPSEDSAVFERLYQQAVSLKEKWQATKERYEVERELAVTSTKQPMSWVSHEMMRERTSGPYANYGEMLYAESMESSLLRRQKAERQRAERYAAEMASATFTPEITRMAQQMRARTDAAGVPAWQRLSQAATAKTAERHAALRREREQAEARECTFRPAISRRSDRLMADRSETLKALNVSAHHQLYQDSLRRQAKQESYANWYPEDATFQPKLVATLKRSKSGGASSTQQMVDRLYSSYEKLQNKLTEARAKLHGSIDPATGRTLFKPKTGRGPSFTRRAPEQPVGDYLFSLQHERDEKARARLEDEARRAVEDAGRLKTAASSAAIVRRLTRKRFQQIFDYLDKASTGAIDLAAVLETAPDTLAELDDDVRDDVENAARLAERGVISPRPREPLGATARSTPSPSPRQLLVDASQVDFAAFCALMDEAIAQHPRPRPYLARCCAPKLPPPDTFQPRIDERSKALAAKLRPKDTPVHEVLYREATTFATRKAALKAAADDETMRECTFAPRLVAEQLVPTGRVMREVREGSLYSRAASTHGPLSAEPSRASLRSPSPSSSPAPAPPAARPRAAAPQPAAAAPQPGAAAEQSGARTCLGAEDSEFLELEAEVEAMLEATEVAAAAVGRVTSEEDQAYLDKILVLTQEAVDAMQPAISALPGWQARAVRTGGAVTETGASEGTCAAEPSALRPLTAPLVGGASSSPGAAAKSLFSLPRSPVKAGAGDLPDMISLLDSVPAEAVAAAL</sequence>
<dbReference type="PANTHER" id="PTHR35381">
    <property type="entry name" value="EF-HAND DOMAIN-CONTAINING PROTEIN"/>
    <property type="match status" value="1"/>
</dbReference>
<dbReference type="Proteomes" id="UP000247498">
    <property type="component" value="Unassembled WGS sequence"/>
</dbReference>
<evidence type="ECO:0000313" key="4">
    <source>
        <dbReference type="EMBL" id="GBF98697.1"/>
    </source>
</evidence>
<accession>A0A2V0PMT8</accession>
<dbReference type="OrthoDB" id="75192at2759"/>
<feature type="compositionally biased region" description="Pro residues" evidence="2">
    <location>
        <begin position="684"/>
        <end position="694"/>
    </location>
</feature>
<evidence type="ECO:0000256" key="2">
    <source>
        <dbReference type="SAM" id="MobiDB-lite"/>
    </source>
</evidence>
<name>A0A2V0PMT8_9CHLO</name>
<feature type="coiled-coil region" evidence="1">
    <location>
        <begin position="420"/>
        <end position="447"/>
    </location>
</feature>
<reference evidence="4 5" key="1">
    <citation type="journal article" date="2018" name="Sci. Rep.">
        <title>Raphidocelis subcapitata (=Pseudokirchneriella subcapitata) provides an insight into genome evolution and environmental adaptations in the Sphaeropleales.</title>
        <authorList>
            <person name="Suzuki S."/>
            <person name="Yamaguchi H."/>
            <person name="Nakajima N."/>
            <person name="Kawachi M."/>
        </authorList>
    </citation>
    <scope>NUCLEOTIDE SEQUENCE [LARGE SCALE GENOMIC DNA]</scope>
    <source>
        <strain evidence="4 5">NIES-35</strain>
    </source>
</reference>
<evidence type="ECO:0000256" key="1">
    <source>
        <dbReference type="SAM" id="Coils"/>
    </source>
</evidence>
<gene>
    <name evidence="4" type="ORF">Rsub_11411</name>
</gene>
<feature type="domain" description="PFU" evidence="3">
    <location>
        <begin position="1"/>
        <end position="95"/>
    </location>
</feature>
<dbReference type="STRING" id="307507.A0A2V0PMT8"/>
<dbReference type="InterPro" id="IPR038122">
    <property type="entry name" value="PFU_sf"/>
</dbReference>
<feature type="region of interest" description="Disordered" evidence="2">
    <location>
        <begin position="385"/>
        <end position="409"/>
    </location>
</feature>
<evidence type="ECO:0000313" key="5">
    <source>
        <dbReference type="Proteomes" id="UP000247498"/>
    </source>
</evidence>
<evidence type="ECO:0000259" key="3">
    <source>
        <dbReference type="PROSITE" id="PS51394"/>
    </source>
</evidence>
<dbReference type="InParanoid" id="A0A2V0PMT8"/>
<keyword evidence="5" id="KW-1185">Reference proteome</keyword>
<dbReference type="PROSITE" id="PS51394">
    <property type="entry name" value="PFU"/>
    <property type="match status" value="1"/>
</dbReference>
<feature type="compositionally biased region" description="Low complexity" evidence="2">
    <location>
        <begin position="669"/>
        <end position="683"/>
    </location>
</feature>
<dbReference type="AlphaFoldDB" id="A0A2V0PMT8"/>
<feature type="region of interest" description="Disordered" evidence="2">
    <location>
        <begin position="509"/>
        <end position="534"/>
    </location>
</feature>
<dbReference type="EMBL" id="BDRX01000132">
    <property type="protein sequence ID" value="GBF98697.1"/>
    <property type="molecule type" value="Genomic_DNA"/>
</dbReference>
<proteinExistence type="predicted"/>
<feature type="compositionally biased region" description="Low complexity" evidence="2">
    <location>
        <begin position="695"/>
        <end position="719"/>
    </location>
</feature>
<dbReference type="InterPro" id="IPR015155">
    <property type="entry name" value="PFU"/>
</dbReference>
<comment type="caution">
    <text evidence="4">The sequence shown here is derived from an EMBL/GenBank/DDBJ whole genome shotgun (WGS) entry which is preliminary data.</text>
</comment>
<dbReference type="Gene3D" id="3.10.20.870">
    <property type="entry name" value="PFU (PLAA family ubiquitin binding), C-terminal domain"/>
    <property type="match status" value="1"/>
</dbReference>
<organism evidence="4 5">
    <name type="scientific">Raphidocelis subcapitata</name>
    <dbReference type="NCBI Taxonomy" id="307507"/>
    <lineage>
        <taxon>Eukaryota</taxon>
        <taxon>Viridiplantae</taxon>
        <taxon>Chlorophyta</taxon>
        <taxon>core chlorophytes</taxon>
        <taxon>Chlorophyceae</taxon>
        <taxon>CS clade</taxon>
        <taxon>Sphaeropleales</taxon>
        <taxon>Selenastraceae</taxon>
        <taxon>Raphidocelis</taxon>
    </lineage>
</organism>
<dbReference type="PANTHER" id="PTHR35381:SF1">
    <property type="entry name" value="EF-HAND DOMAIN-CONTAINING PROTEIN"/>
    <property type="match status" value="1"/>
</dbReference>